<reference evidence="2 3" key="1">
    <citation type="submission" date="2020-08" db="EMBL/GenBank/DDBJ databases">
        <title>Sequencing the genomes of 1000 actinobacteria strains.</title>
        <authorList>
            <person name="Klenk H.-P."/>
        </authorList>
    </citation>
    <scope>NUCLEOTIDE SEQUENCE [LARGE SCALE GENOMIC DNA]</scope>
    <source>
        <strain evidence="2 3">DSM 19079</strain>
    </source>
</reference>
<evidence type="ECO:0008006" key="4">
    <source>
        <dbReference type="Google" id="ProtNLM"/>
    </source>
</evidence>
<dbReference type="Pfam" id="PF10990">
    <property type="entry name" value="DUF2809"/>
    <property type="match status" value="1"/>
</dbReference>
<gene>
    <name evidence="2" type="ORF">BJ976_002265</name>
</gene>
<feature type="transmembrane region" description="Helical" evidence="1">
    <location>
        <begin position="82"/>
        <end position="101"/>
    </location>
</feature>
<keyword evidence="1" id="KW-1133">Transmembrane helix</keyword>
<dbReference type="InterPro" id="IPR021257">
    <property type="entry name" value="DUF2809"/>
</dbReference>
<name>A0A7W7L5F8_9MICC</name>
<keyword evidence="1" id="KW-0472">Membrane</keyword>
<feature type="transmembrane region" description="Helical" evidence="1">
    <location>
        <begin position="51"/>
        <end position="70"/>
    </location>
</feature>
<comment type="caution">
    <text evidence="2">The sequence shown here is derived from an EMBL/GenBank/DDBJ whole genome shotgun (WGS) entry which is preliminary data.</text>
</comment>
<keyword evidence="1" id="KW-0812">Transmembrane</keyword>
<accession>A0A7W7L5F8</accession>
<evidence type="ECO:0000313" key="3">
    <source>
        <dbReference type="Proteomes" id="UP000560081"/>
    </source>
</evidence>
<feature type="transmembrane region" description="Helical" evidence="1">
    <location>
        <begin position="25"/>
        <end position="45"/>
    </location>
</feature>
<proteinExistence type="predicted"/>
<dbReference type="RefSeq" id="WP_167736948.1">
    <property type="nucleotide sequence ID" value="NZ_BMLA01000007.1"/>
</dbReference>
<evidence type="ECO:0000313" key="2">
    <source>
        <dbReference type="EMBL" id="MBB4883914.1"/>
    </source>
</evidence>
<organism evidence="2 3">
    <name type="scientific">Micrococcus flavus</name>
    <dbReference type="NCBI Taxonomy" id="384602"/>
    <lineage>
        <taxon>Bacteria</taxon>
        <taxon>Bacillati</taxon>
        <taxon>Actinomycetota</taxon>
        <taxon>Actinomycetes</taxon>
        <taxon>Micrococcales</taxon>
        <taxon>Micrococcaceae</taxon>
        <taxon>Micrococcus</taxon>
    </lineage>
</organism>
<keyword evidence="3" id="KW-1185">Reference proteome</keyword>
<evidence type="ECO:0000256" key="1">
    <source>
        <dbReference type="SAM" id="Phobius"/>
    </source>
</evidence>
<dbReference type="Proteomes" id="UP000560081">
    <property type="component" value="Unassembled WGS sequence"/>
</dbReference>
<feature type="transmembrane region" description="Helical" evidence="1">
    <location>
        <begin position="121"/>
        <end position="143"/>
    </location>
</feature>
<dbReference type="AlphaFoldDB" id="A0A7W7L5F8"/>
<dbReference type="EMBL" id="JACHMC010000001">
    <property type="protein sequence ID" value="MBB4883914.1"/>
    <property type="molecule type" value="Genomic_DNA"/>
</dbReference>
<sequence>MRSPASGPSPASTTPTTTSLARRRLGLALAAVVTVAAGLAVRLGLRGVPGTAWWTGPVGDALYAVLIYLLAGFCAPRVRTAALAAAAFGICAAIELFQLTGIPADLGQAFPPARLVLGTGFLWSDLLLYLVGVGAAAAVDAAVRLSPRGSGPRGRSGP</sequence>
<protein>
    <recommendedName>
        <fullName evidence="4">DUF2809 domain-containing protein</fullName>
    </recommendedName>
</protein>